<dbReference type="Proteomes" id="UP000324222">
    <property type="component" value="Unassembled WGS sequence"/>
</dbReference>
<sequence>MEGNYQLQGQTLSWDLSVHLGVNHTFRNSLLIPGPTLESATHPRVRRSRLCSAFHSLPCCSPSRPLRAHQLFLRLIINHTKVHHSLFNLRLPAFSTPGQPLTMSALACTKHTAVHYSS</sequence>
<evidence type="ECO:0000313" key="2">
    <source>
        <dbReference type="Proteomes" id="UP000324222"/>
    </source>
</evidence>
<comment type="caution">
    <text evidence="1">The sequence shown here is derived from an EMBL/GenBank/DDBJ whole genome shotgun (WGS) entry which is preliminary data.</text>
</comment>
<dbReference type="EMBL" id="VSRR010025417">
    <property type="protein sequence ID" value="MPC66854.1"/>
    <property type="molecule type" value="Genomic_DNA"/>
</dbReference>
<reference evidence="1 2" key="1">
    <citation type="submission" date="2019-05" db="EMBL/GenBank/DDBJ databases">
        <title>Another draft genome of Portunus trituberculatus and its Hox gene families provides insights of decapod evolution.</title>
        <authorList>
            <person name="Jeong J.-H."/>
            <person name="Song I."/>
            <person name="Kim S."/>
            <person name="Choi T."/>
            <person name="Kim D."/>
            <person name="Ryu S."/>
            <person name="Kim W."/>
        </authorList>
    </citation>
    <scope>NUCLEOTIDE SEQUENCE [LARGE SCALE GENOMIC DNA]</scope>
    <source>
        <tissue evidence="1">Muscle</tissue>
    </source>
</reference>
<protein>
    <submittedName>
        <fullName evidence="1">Uncharacterized protein</fullName>
    </submittedName>
</protein>
<name>A0A5B7HDW7_PORTR</name>
<proteinExistence type="predicted"/>
<keyword evidence="2" id="KW-1185">Reference proteome</keyword>
<gene>
    <name evidence="1" type="ORF">E2C01_061009</name>
</gene>
<dbReference type="AlphaFoldDB" id="A0A5B7HDW7"/>
<evidence type="ECO:0000313" key="1">
    <source>
        <dbReference type="EMBL" id="MPC66854.1"/>
    </source>
</evidence>
<organism evidence="1 2">
    <name type="scientific">Portunus trituberculatus</name>
    <name type="common">Swimming crab</name>
    <name type="synonym">Neptunus trituberculatus</name>
    <dbReference type="NCBI Taxonomy" id="210409"/>
    <lineage>
        <taxon>Eukaryota</taxon>
        <taxon>Metazoa</taxon>
        <taxon>Ecdysozoa</taxon>
        <taxon>Arthropoda</taxon>
        <taxon>Crustacea</taxon>
        <taxon>Multicrustacea</taxon>
        <taxon>Malacostraca</taxon>
        <taxon>Eumalacostraca</taxon>
        <taxon>Eucarida</taxon>
        <taxon>Decapoda</taxon>
        <taxon>Pleocyemata</taxon>
        <taxon>Brachyura</taxon>
        <taxon>Eubrachyura</taxon>
        <taxon>Portunoidea</taxon>
        <taxon>Portunidae</taxon>
        <taxon>Portuninae</taxon>
        <taxon>Portunus</taxon>
    </lineage>
</organism>
<accession>A0A5B7HDW7</accession>